<dbReference type="InterPro" id="IPR007197">
    <property type="entry name" value="rSAM"/>
</dbReference>
<evidence type="ECO:0000313" key="11">
    <source>
        <dbReference type="EMBL" id="TNN71506.1"/>
    </source>
</evidence>
<dbReference type="Proteomes" id="UP000314294">
    <property type="component" value="Unassembled WGS sequence"/>
</dbReference>
<comment type="subcellular location">
    <subcellularLocation>
        <location evidence="9">Mitochondrion</location>
    </subcellularLocation>
</comment>
<gene>
    <name evidence="11" type="primary">rsad1</name>
    <name evidence="11" type="ORF">EYF80_018192</name>
</gene>
<evidence type="ECO:0000256" key="3">
    <source>
        <dbReference type="ARBA" id="ARBA00022691"/>
    </source>
</evidence>
<keyword evidence="7 9" id="KW-0143">Chaperone</keyword>
<dbReference type="SUPFAM" id="SSF102114">
    <property type="entry name" value="Radical SAM enzymes"/>
    <property type="match status" value="1"/>
</dbReference>
<dbReference type="SFLD" id="SFLDS00029">
    <property type="entry name" value="Radical_SAM"/>
    <property type="match status" value="1"/>
</dbReference>
<evidence type="ECO:0000256" key="4">
    <source>
        <dbReference type="ARBA" id="ARBA00022723"/>
    </source>
</evidence>
<comment type="similarity">
    <text evidence="1">Belongs to the anaerobic coproporphyrinogen-III oxidase family. HemW subfamily.</text>
</comment>
<evidence type="ECO:0000256" key="7">
    <source>
        <dbReference type="ARBA" id="ARBA00023186"/>
    </source>
</evidence>
<accession>A0A4Z2I0E2</accession>
<dbReference type="InterPro" id="IPR034505">
    <property type="entry name" value="Coproporphyrinogen-III_oxidase"/>
</dbReference>
<dbReference type="AlphaFoldDB" id="A0A4Z2I0E2"/>
<dbReference type="Pfam" id="PF04055">
    <property type="entry name" value="Radical_SAM"/>
    <property type="match status" value="1"/>
</dbReference>
<protein>
    <recommendedName>
        <fullName evidence="9">Radical S-adenosyl methionine domain-containing protein</fullName>
    </recommendedName>
</protein>
<evidence type="ECO:0000256" key="2">
    <source>
        <dbReference type="ARBA" id="ARBA00022617"/>
    </source>
</evidence>
<evidence type="ECO:0000313" key="12">
    <source>
        <dbReference type="Proteomes" id="UP000314294"/>
    </source>
</evidence>
<dbReference type="GO" id="GO:0005739">
    <property type="term" value="C:mitochondrion"/>
    <property type="evidence" value="ECO:0007669"/>
    <property type="project" value="UniProtKB-SubCell"/>
</dbReference>
<evidence type="ECO:0000259" key="10">
    <source>
        <dbReference type="PROSITE" id="PS51918"/>
    </source>
</evidence>
<evidence type="ECO:0000256" key="8">
    <source>
        <dbReference type="ARBA" id="ARBA00045130"/>
    </source>
</evidence>
<evidence type="ECO:0000256" key="5">
    <source>
        <dbReference type="ARBA" id="ARBA00023004"/>
    </source>
</evidence>
<keyword evidence="9" id="KW-0809">Transit peptide</keyword>
<dbReference type="CDD" id="cd01335">
    <property type="entry name" value="Radical_SAM"/>
    <property type="match status" value="1"/>
</dbReference>
<dbReference type="SFLD" id="SFLDG01065">
    <property type="entry name" value="anaerobic_coproporphyrinogen-I"/>
    <property type="match status" value="1"/>
</dbReference>
<organism evidence="11 12">
    <name type="scientific">Liparis tanakae</name>
    <name type="common">Tanaka's snailfish</name>
    <dbReference type="NCBI Taxonomy" id="230148"/>
    <lineage>
        <taxon>Eukaryota</taxon>
        <taxon>Metazoa</taxon>
        <taxon>Chordata</taxon>
        <taxon>Craniata</taxon>
        <taxon>Vertebrata</taxon>
        <taxon>Euteleostomi</taxon>
        <taxon>Actinopterygii</taxon>
        <taxon>Neopterygii</taxon>
        <taxon>Teleostei</taxon>
        <taxon>Neoteleostei</taxon>
        <taxon>Acanthomorphata</taxon>
        <taxon>Eupercaria</taxon>
        <taxon>Perciformes</taxon>
        <taxon>Cottioidei</taxon>
        <taxon>Cottales</taxon>
        <taxon>Liparidae</taxon>
        <taxon>Liparis</taxon>
    </lineage>
</organism>
<sequence length="452" mass="50989">MIQHTLRASRRAASPALRCFSETSGGDITEEDRCERTGSICPTKQASLYVHWPYCLRRCSYCNFNKYISREDNDHIMTECLQRETETLLQLSQVSCITSVFFGGGTPSLAHPSTIAAVLQTVSRQAYLSDKAEVTLEVNPTPVGKSKLEDYCRAGVNRFSIGVQSLQDEDLKILGRDHSSHQALLTVEEARRLCPGRVSVDVMFGRPKQSVASWEDELSELLKVCDDHVSLYQLTLERGTQLFKQVLAGEVAVPTEDVTAEMYQCARRTLHQHGLLQYEVSNFARHKAASHHNTSYWKGRQYIGVGPDILFLLEEVLVMGMRMSEGINHEHSALLGTCGNVDHVMLFNSIGRCLVLNWVSGKSLAHPETSRSCSRVDNSFLMTEVCVAPGMDWSYWTAYCQLYWWNWKDKSVRSYKGTFTTLMDQQKAEPPALDESNVNTAENFREGLFVLD</sequence>
<comment type="caution">
    <text evidence="11">The sequence shown here is derived from an EMBL/GenBank/DDBJ whole genome shotgun (WGS) entry which is preliminary data.</text>
</comment>
<reference evidence="11 12" key="1">
    <citation type="submission" date="2019-03" db="EMBL/GenBank/DDBJ databases">
        <title>First draft genome of Liparis tanakae, snailfish: a comprehensive survey of snailfish specific genes.</title>
        <authorList>
            <person name="Kim W."/>
            <person name="Song I."/>
            <person name="Jeong J.-H."/>
            <person name="Kim D."/>
            <person name="Kim S."/>
            <person name="Ryu S."/>
            <person name="Song J.Y."/>
            <person name="Lee S.K."/>
        </authorList>
    </citation>
    <scope>NUCLEOTIDE SEQUENCE [LARGE SCALE GENOMIC DNA]</scope>
    <source>
        <tissue evidence="11">Muscle</tissue>
    </source>
</reference>
<dbReference type="EMBL" id="SRLO01000148">
    <property type="protein sequence ID" value="TNN71506.1"/>
    <property type="molecule type" value="Genomic_DNA"/>
</dbReference>
<dbReference type="NCBIfam" id="TIGR00539">
    <property type="entry name" value="hemN_rel"/>
    <property type="match status" value="1"/>
</dbReference>
<keyword evidence="4 9" id="KW-0479">Metal-binding</keyword>
<proteinExistence type="inferred from homology"/>
<dbReference type="InterPro" id="IPR013785">
    <property type="entry name" value="Aldolase_TIM"/>
</dbReference>
<dbReference type="SFLD" id="SFLDF00562">
    <property type="entry name" value="HemN-like__clustered_with_heat"/>
    <property type="match status" value="1"/>
</dbReference>
<dbReference type="Gene3D" id="3.20.20.70">
    <property type="entry name" value="Aldolase class I"/>
    <property type="match status" value="1"/>
</dbReference>
<keyword evidence="9" id="KW-0004">4Fe-4S</keyword>
<dbReference type="PANTHER" id="PTHR13932:SF5">
    <property type="entry name" value="RADICAL S-ADENOSYL METHIONINE DOMAIN-CONTAINING PROTEIN 1, MITOCHONDRIAL"/>
    <property type="match status" value="1"/>
</dbReference>
<keyword evidence="6 9" id="KW-0411">Iron-sulfur</keyword>
<evidence type="ECO:0000256" key="6">
    <source>
        <dbReference type="ARBA" id="ARBA00023014"/>
    </source>
</evidence>
<dbReference type="SMART" id="SM00729">
    <property type="entry name" value="Elp3"/>
    <property type="match status" value="1"/>
</dbReference>
<dbReference type="GO" id="GO:0004109">
    <property type="term" value="F:coproporphyrinogen oxidase activity"/>
    <property type="evidence" value="ECO:0007669"/>
    <property type="project" value="InterPro"/>
</dbReference>
<dbReference type="GO" id="GO:0006779">
    <property type="term" value="P:porphyrin-containing compound biosynthetic process"/>
    <property type="evidence" value="ECO:0007669"/>
    <property type="project" value="InterPro"/>
</dbReference>
<feature type="domain" description="Radical SAM core" evidence="10">
    <location>
        <begin position="40"/>
        <end position="276"/>
    </location>
</feature>
<dbReference type="PROSITE" id="PS51918">
    <property type="entry name" value="RADICAL_SAM"/>
    <property type="match status" value="1"/>
</dbReference>
<keyword evidence="12" id="KW-1185">Reference proteome</keyword>
<dbReference type="PANTHER" id="PTHR13932">
    <property type="entry name" value="COPROPORPHYRINIGEN III OXIDASE"/>
    <property type="match status" value="1"/>
</dbReference>
<keyword evidence="3 9" id="KW-0949">S-adenosyl-L-methionine</keyword>
<evidence type="ECO:0000256" key="9">
    <source>
        <dbReference type="RuleBase" id="RU364116"/>
    </source>
</evidence>
<keyword evidence="9" id="KW-0496">Mitochondrion</keyword>
<comment type="function">
    <text evidence="8 9">May be a heme chaperone, appears to bind heme. Homologous bacterial proteins do not have oxygen-independent coproporphyrinogen-III oxidase activity. Binds 1 [4Fe-4S] cluster. The cluster is coordinated with 3 cysteines and an exchangeable S-adenosyl-L-methionine.</text>
</comment>
<dbReference type="OrthoDB" id="431409at2759"/>
<dbReference type="GO" id="GO:0051539">
    <property type="term" value="F:4 iron, 4 sulfur cluster binding"/>
    <property type="evidence" value="ECO:0007669"/>
    <property type="project" value="UniProtKB-UniRule"/>
</dbReference>
<evidence type="ECO:0000256" key="1">
    <source>
        <dbReference type="ARBA" id="ARBA00006100"/>
    </source>
</evidence>
<name>A0A4Z2I0E2_9TELE</name>
<dbReference type="InterPro" id="IPR004559">
    <property type="entry name" value="HemW-like"/>
</dbReference>
<keyword evidence="5 9" id="KW-0408">Iron</keyword>
<keyword evidence="2 9" id="KW-0349">Heme</keyword>
<dbReference type="InterPro" id="IPR006638">
    <property type="entry name" value="Elp3/MiaA/NifB-like_rSAM"/>
</dbReference>
<dbReference type="InterPro" id="IPR058240">
    <property type="entry name" value="rSAM_sf"/>
</dbReference>
<dbReference type="GO" id="GO:0046872">
    <property type="term" value="F:metal ion binding"/>
    <property type="evidence" value="ECO:0007669"/>
    <property type="project" value="UniProtKB-UniRule"/>
</dbReference>